<keyword evidence="2" id="KW-0812">Transmembrane</keyword>
<feature type="transmembrane region" description="Helical" evidence="2">
    <location>
        <begin position="297"/>
        <end position="318"/>
    </location>
</feature>
<sequence length="522" mass="57321">MCQQAAERVYQARDELTKLGYPKLALIALISPRRSREAGGMSDVFCGEYADINCYLPADFARTEEREVETIVANALPSSSDDDVPMTFLNAFDGDTLIERLRDRPIIISAKQVTLYSEGAFLERRLRNSGLVLVLTSSALYAAACTLPVLISMLPTVVYWKRTLFLMSTGFIAIMSVISFGVRIGHFPQPPNVGRSNVGFAHANSAMNMMFIVVYFSIAERADVRSPHAAINYMIKGRKSSMTDRMRRTTLRLTVFTSIVMLLRTVLVVSWIVRLLSWSRTPEKTLMLNTFWESVATILQAMVLLCFTAAGSLSLANINADASRSARANIVSMDSGAFDDLGLRGNMRHFPPLQHDRMSRASSFSDVLRFTCVDRGRVALPNVARGLVKVVGDTAGELAAGHVTDQEKAMAVPPKIQNDGAWHGDGYAKVPTIGGEEGRKDAAGNRLHNGVGLATFFASRKHDRGGSDENLTPEKQLKKAKESKQCNRSILLPMQPPSAPVSNFPVATLPEVFARCHASRPC</sequence>
<keyword evidence="4" id="KW-1185">Reference proteome</keyword>
<evidence type="ECO:0000313" key="3">
    <source>
        <dbReference type="EMBL" id="RKP07857.1"/>
    </source>
</evidence>
<evidence type="ECO:0000313" key="4">
    <source>
        <dbReference type="Proteomes" id="UP000271241"/>
    </source>
</evidence>
<feature type="region of interest" description="Disordered" evidence="1">
    <location>
        <begin position="459"/>
        <end position="485"/>
    </location>
</feature>
<protein>
    <submittedName>
        <fullName evidence="3">Uncharacterized protein</fullName>
    </submittedName>
</protein>
<dbReference type="EMBL" id="KZ992664">
    <property type="protein sequence ID" value="RKP07857.1"/>
    <property type="molecule type" value="Genomic_DNA"/>
</dbReference>
<dbReference type="Proteomes" id="UP000271241">
    <property type="component" value="Unassembled WGS sequence"/>
</dbReference>
<proteinExistence type="predicted"/>
<name>A0A4P9XPC8_9FUNG</name>
<evidence type="ECO:0000256" key="2">
    <source>
        <dbReference type="SAM" id="Phobius"/>
    </source>
</evidence>
<feature type="transmembrane region" description="Helical" evidence="2">
    <location>
        <begin position="163"/>
        <end position="186"/>
    </location>
</feature>
<evidence type="ECO:0000256" key="1">
    <source>
        <dbReference type="SAM" id="MobiDB-lite"/>
    </source>
</evidence>
<feature type="transmembrane region" description="Helical" evidence="2">
    <location>
        <begin position="131"/>
        <end position="151"/>
    </location>
</feature>
<feature type="transmembrane region" description="Helical" evidence="2">
    <location>
        <begin position="198"/>
        <end position="218"/>
    </location>
</feature>
<accession>A0A4P9XPC8</accession>
<feature type="compositionally biased region" description="Basic and acidic residues" evidence="1">
    <location>
        <begin position="475"/>
        <end position="485"/>
    </location>
</feature>
<gene>
    <name evidence="3" type="ORF">THASP1DRAFT_24052</name>
</gene>
<keyword evidence="2" id="KW-0472">Membrane</keyword>
<keyword evidence="2" id="KW-1133">Transmembrane helix</keyword>
<reference evidence="4" key="1">
    <citation type="journal article" date="2018" name="Nat. Microbiol.">
        <title>Leveraging single-cell genomics to expand the fungal tree of life.</title>
        <authorList>
            <person name="Ahrendt S.R."/>
            <person name="Quandt C.A."/>
            <person name="Ciobanu D."/>
            <person name="Clum A."/>
            <person name="Salamov A."/>
            <person name="Andreopoulos B."/>
            <person name="Cheng J.F."/>
            <person name="Woyke T."/>
            <person name="Pelin A."/>
            <person name="Henrissat B."/>
            <person name="Reynolds N.K."/>
            <person name="Benny G.L."/>
            <person name="Smith M.E."/>
            <person name="James T.Y."/>
            <person name="Grigoriev I.V."/>
        </authorList>
    </citation>
    <scope>NUCLEOTIDE SEQUENCE [LARGE SCALE GENOMIC DNA]</scope>
    <source>
        <strain evidence="4">RSA 1356</strain>
    </source>
</reference>
<organism evidence="3 4">
    <name type="scientific">Thamnocephalis sphaerospora</name>
    <dbReference type="NCBI Taxonomy" id="78915"/>
    <lineage>
        <taxon>Eukaryota</taxon>
        <taxon>Fungi</taxon>
        <taxon>Fungi incertae sedis</taxon>
        <taxon>Zoopagomycota</taxon>
        <taxon>Zoopagomycotina</taxon>
        <taxon>Zoopagomycetes</taxon>
        <taxon>Zoopagales</taxon>
        <taxon>Sigmoideomycetaceae</taxon>
        <taxon>Thamnocephalis</taxon>
    </lineage>
</organism>
<dbReference type="AlphaFoldDB" id="A0A4P9XPC8"/>
<feature type="transmembrane region" description="Helical" evidence="2">
    <location>
        <begin position="253"/>
        <end position="277"/>
    </location>
</feature>